<evidence type="ECO:0000313" key="2">
    <source>
        <dbReference type="Proteomes" id="UP000326582"/>
    </source>
</evidence>
<keyword evidence="2" id="KW-1185">Reference proteome</keyword>
<sequence length="597" mass="65224">MDFKNLSYMQLSCVQQDEKVCTMDNRRVMKAYRDRVKEKVLPYPSRAGLFSRVKRYFSGSAIPNNRQHEQTRRPTQVAETAANKSGYILPESSTPANNTMIADQSTNRVLSSFFQEKGDQPLSQIEYEGVMSLLEKSKASITLPLPDSPSEKKKTSGADVSSSSTVQHNHTFAPYSQTTLRNTSMYEGNSTSFATPDYKPVYHTFSDNSRANVSVKRVYQFSGLPSPYRTRIKAPNMVSRKARRIDTVAQSGSNSTLLPSNQTVDSTSTKVMSNTANSLLSILGGNDANEKEQSQEVYRPLHNPYATNKRRFNVEEERVTKKPVLGADDITKTVSYNKSEDLPQSIREESSSSAPISQSAVPRSVPDTLSFSSSNEKAEKSMAEAKSAKEAAPAEETGLESGSPDLSQKGFKSMQTSTESASPMPESKPQQSLFGSNSNGPFLATTNGTKPSFNFGATTKPTSKLEKVKNPSFEPESNAQKPASASNGFSFGAKKDQAPLQSFSFASQSTKPNSTSNDNATSTLKFADTNKPEQPSNGFNSAKAQSSQAPTFSSANGKSVNGSGKRESFEFSFPPVETFTANVDEAQVEQYKSLFEF</sequence>
<accession>A0ACD0WF86</accession>
<gene>
    <name evidence="1" type="ORF">EJF14_11065</name>
</gene>
<proteinExistence type="predicted"/>
<organism evidence="1 2">
    <name type="scientific">Clavispora lusitaniae</name>
    <name type="common">Candida lusitaniae</name>
    <dbReference type="NCBI Taxonomy" id="36911"/>
    <lineage>
        <taxon>Eukaryota</taxon>
        <taxon>Fungi</taxon>
        <taxon>Dikarya</taxon>
        <taxon>Ascomycota</taxon>
        <taxon>Saccharomycotina</taxon>
        <taxon>Pichiomycetes</taxon>
        <taxon>Metschnikowiaceae</taxon>
        <taxon>Clavispora</taxon>
    </lineage>
</organism>
<evidence type="ECO:0000313" key="1">
    <source>
        <dbReference type="EMBL" id="QFZ25944.1"/>
    </source>
</evidence>
<dbReference type="Proteomes" id="UP000326582">
    <property type="component" value="Chromosome 1"/>
</dbReference>
<reference evidence="2" key="1">
    <citation type="journal article" date="2019" name="MBio">
        <title>Comparative genomics for the elucidation of multidrug resistance (MDR) in Candida lusitaniae.</title>
        <authorList>
            <person name="Kannan A."/>
            <person name="Asner S.A."/>
            <person name="Trachsel E."/>
            <person name="Kelly S."/>
            <person name="Parker J."/>
            <person name="Sanglard D."/>
        </authorList>
    </citation>
    <scope>NUCLEOTIDE SEQUENCE [LARGE SCALE GENOMIC DNA]</scope>
    <source>
        <strain evidence="2">P1</strain>
    </source>
</reference>
<name>A0ACD0WF86_CLALS</name>
<dbReference type="EMBL" id="CP038484">
    <property type="protein sequence ID" value="QFZ25944.1"/>
    <property type="molecule type" value="Genomic_DNA"/>
</dbReference>
<protein>
    <submittedName>
        <fullName evidence="1">Nucleoporin</fullName>
    </submittedName>
</protein>